<dbReference type="Gene3D" id="2.10.10.30">
    <property type="match status" value="1"/>
</dbReference>
<organism evidence="2">
    <name type="scientific">marine metagenome</name>
    <dbReference type="NCBI Taxonomy" id="408172"/>
    <lineage>
        <taxon>unclassified sequences</taxon>
        <taxon>metagenomes</taxon>
        <taxon>ecological metagenomes</taxon>
    </lineage>
</organism>
<dbReference type="EMBL" id="UINC01016058">
    <property type="protein sequence ID" value="SVA67155.1"/>
    <property type="molecule type" value="Genomic_DNA"/>
</dbReference>
<evidence type="ECO:0000259" key="1">
    <source>
        <dbReference type="Pfam" id="PF18454"/>
    </source>
</evidence>
<dbReference type="AlphaFoldDB" id="A0A381XR00"/>
<dbReference type="Pfam" id="PF18454">
    <property type="entry name" value="Mtd_N"/>
    <property type="match status" value="1"/>
</dbReference>
<feature type="domain" description="Major tropism determinant N-terminal" evidence="1">
    <location>
        <begin position="5"/>
        <end position="41"/>
    </location>
</feature>
<gene>
    <name evidence="2" type="ORF">METZ01_LOCUS120009</name>
</gene>
<evidence type="ECO:0000313" key="2">
    <source>
        <dbReference type="EMBL" id="SVA67155.1"/>
    </source>
</evidence>
<protein>
    <recommendedName>
        <fullName evidence="1">Major tropism determinant N-terminal domain-containing protein</fullName>
    </recommendedName>
</protein>
<feature type="non-terminal residue" evidence="2">
    <location>
        <position position="755"/>
    </location>
</feature>
<name>A0A381XR00_9ZZZZ</name>
<sequence length="755" mass="77268">MSTEVKFRRGSTTQHASFTGAQGEVTVDTDLNTLRIHDGATVGGHRILLHSEFVGTGTGTLTQIDTGIGLDGGPITASGTIDLDTATQTTLTNSQTAYSWGDHATFNYLTSVIGENLGTLLNVNDSAITDGQILQYQTNSNQYLPIDLPTGGGGGGGSSAFTGLTDTPSNFTGEAFKILRVNTGESALEFIENIGESNLASNRGAGEGQVFFAKDNSTGDLQFRSIRAGQGMTISQTPNEITIDAPNLSYTAGTGLDLNNNVFSIESGFVKTTGNFTLSGDITFAGDAIFQEQLTYGSEIVINHPAAIEKEIFFRGKITDASNDFVEMSNAVPTTAQLSPCVRGGVESSTTIASMSVIGEVPTAKDVGTYPMMDFIVRKGGDVADYSYGTPNVIGTRPLFDFKNHNVSVLTVKINTTEIANGLTVNGDALIPHNLKFKNSFSLKSGLESAIDAATYPGCVGVASNELYFSATSNSGEWLRVAKSTEVPAGVFYQITADSGGTAEATSVTDELIIAGGTGCDTSRSGNTITITNTGGGGGGGGTTQDLWETINADTGTVSANSSTDVLTITGGNNVTTSIVGDEITIDSAISADVFKTFSVSGEDDVVAAGLEDTLTFVAGPNIDIETDAGAQRITITSTASGGGGGGSTTTAFGTISIQGQQDVVADNAAAAGDTLTLIAGTGIALSTDNSADSITVTNSAQATTAFSTIAVTGTNSIAADSATDTLTLSPGSNIQLTTDVGNDTITISASAVTQ</sequence>
<reference evidence="2" key="1">
    <citation type="submission" date="2018-05" db="EMBL/GenBank/DDBJ databases">
        <authorList>
            <person name="Lanie J.A."/>
            <person name="Ng W.-L."/>
            <person name="Kazmierczak K.M."/>
            <person name="Andrzejewski T.M."/>
            <person name="Davidsen T.M."/>
            <person name="Wayne K.J."/>
            <person name="Tettelin H."/>
            <person name="Glass J.I."/>
            <person name="Rusch D."/>
            <person name="Podicherti R."/>
            <person name="Tsui H.-C.T."/>
            <person name="Winkler M.E."/>
        </authorList>
    </citation>
    <scope>NUCLEOTIDE SEQUENCE</scope>
</reference>
<proteinExistence type="predicted"/>
<accession>A0A381XR00</accession>
<dbReference type="InterPro" id="IPR041352">
    <property type="entry name" value="Mtd_N"/>
</dbReference>